<dbReference type="PANTHER" id="PTHR43092:SF4">
    <property type="entry name" value="AMINOTRANSFERASE CLASS V DOMAIN-CONTAINING PROTEIN"/>
    <property type="match status" value="1"/>
</dbReference>
<sequence length="649" mass="72125">LDGLSSTSSNETAAIAGRALSGRSRPFLTSSVRDTGSSRRTLIIWCLRPIRLRSSSRRARTKAMAMASSGLSGARTALGGRRRRPTECSGFVSQIWRAFGLHQRVTVSTRGIVHETGGIRSRIQLSLQRWQEVQQGREHVDVVDVQRECQDACNGETDAQSELTEVLSKRLCTRGTKYSKPRNVARWTTKLASTILTQRRMSRQLSRHRRKYLTREMTSRQAIRRVRVSRTWLYHTGEDQRSLKSSCKLVDSLPIHGAEFLRAKHAHRLDLHLRAVAAKHSTPHELLECAKYSVVAGYAEKFVEFGKSVLASDFPHVASTGVIMLNSGSFGLSPKSVIDKKIECIQDFESYGDNYVRQSLLRQTEDSIEAVAKLLDVRPDQCVIVDNVTTGISNLLDTIVRPGDTILVNSWTYGSVKMAASLSSEVMTNRNSDETDVKPSSVQVVELDIELPIKSEEDIIEQVRKTLEQRSDIRIAILDHITSSTACLMPVQQLTKLCRSRGVLVVIDGAHAIGQVPELDIESIGADFYVGNLHKWCFAPKSAALLWARADRIDSLRPSVVSWLVRDHLASMRFAFLGTRDTSSVCAVSEAVRFVKQSCGGLVRTLAVGLRWIIQGNLACCNQKLPSLRGRHLGIGTSLALRCVGMHFP</sequence>
<keyword evidence="3" id="KW-1185">Reference proteome</keyword>
<evidence type="ECO:0000259" key="2">
    <source>
        <dbReference type="Pfam" id="PF00266"/>
    </source>
</evidence>
<dbReference type="Pfam" id="PF00266">
    <property type="entry name" value="Aminotran_5"/>
    <property type="match status" value="1"/>
</dbReference>
<evidence type="ECO:0000313" key="3">
    <source>
        <dbReference type="Proteomes" id="UP000095280"/>
    </source>
</evidence>
<keyword evidence="1" id="KW-0663">Pyridoxal phosphate</keyword>
<feature type="domain" description="Aminotransferase class V" evidence="2">
    <location>
        <begin position="335"/>
        <end position="595"/>
    </location>
</feature>
<dbReference type="InterPro" id="IPR015421">
    <property type="entry name" value="PyrdxlP-dep_Trfase_major"/>
</dbReference>
<organism evidence="3 4">
    <name type="scientific">Macrostomum lignano</name>
    <dbReference type="NCBI Taxonomy" id="282301"/>
    <lineage>
        <taxon>Eukaryota</taxon>
        <taxon>Metazoa</taxon>
        <taxon>Spiralia</taxon>
        <taxon>Lophotrochozoa</taxon>
        <taxon>Platyhelminthes</taxon>
        <taxon>Rhabditophora</taxon>
        <taxon>Macrostomorpha</taxon>
        <taxon>Macrostomida</taxon>
        <taxon>Macrostomidae</taxon>
        <taxon>Macrostomum</taxon>
    </lineage>
</organism>
<dbReference type="SUPFAM" id="SSF53383">
    <property type="entry name" value="PLP-dependent transferases"/>
    <property type="match status" value="1"/>
</dbReference>
<proteinExistence type="predicted"/>
<evidence type="ECO:0000313" key="4">
    <source>
        <dbReference type="WBParaSite" id="maker-uti_cns_0006339-snap-gene-0.1-mRNA-1"/>
    </source>
</evidence>
<dbReference type="InterPro" id="IPR015424">
    <property type="entry name" value="PyrdxlP-dep_Trfase"/>
</dbReference>
<dbReference type="InterPro" id="IPR000192">
    <property type="entry name" value="Aminotrans_V_dom"/>
</dbReference>
<dbReference type="WBParaSite" id="maker-uti_cns_0006339-snap-gene-0.1-mRNA-1">
    <property type="protein sequence ID" value="maker-uti_cns_0006339-snap-gene-0.1-mRNA-1"/>
    <property type="gene ID" value="maker-uti_cns_0006339-snap-gene-0.1"/>
</dbReference>
<dbReference type="PANTHER" id="PTHR43092">
    <property type="entry name" value="L-CYSTEINE DESULFHYDRASE"/>
    <property type="match status" value="1"/>
</dbReference>
<evidence type="ECO:0000256" key="1">
    <source>
        <dbReference type="ARBA" id="ARBA00022898"/>
    </source>
</evidence>
<reference evidence="4" key="1">
    <citation type="submission" date="2016-11" db="UniProtKB">
        <authorList>
            <consortium name="WormBaseParasite"/>
        </authorList>
    </citation>
    <scope>IDENTIFICATION</scope>
</reference>
<dbReference type="Proteomes" id="UP000095280">
    <property type="component" value="Unplaced"/>
</dbReference>
<accession>A0A1I8HII4</accession>
<dbReference type="AlphaFoldDB" id="A0A1I8HII4"/>
<name>A0A1I8HII4_9PLAT</name>
<protein>
    <submittedName>
        <fullName evidence="4">Aminotran_5 domain-containing protein</fullName>
    </submittedName>
</protein>
<dbReference type="Gene3D" id="3.40.640.10">
    <property type="entry name" value="Type I PLP-dependent aspartate aminotransferase-like (Major domain)"/>
    <property type="match status" value="1"/>
</dbReference>